<comment type="caution">
    <text evidence="1">The sequence shown here is derived from an EMBL/GenBank/DDBJ whole genome shotgun (WGS) entry which is preliminary data.</text>
</comment>
<reference evidence="1 2" key="1">
    <citation type="journal article" date="2015" name="Nature">
        <title>rRNA introns, odd ribosomes, and small enigmatic genomes across a large radiation of phyla.</title>
        <authorList>
            <person name="Brown C.T."/>
            <person name="Hug L.A."/>
            <person name="Thomas B.C."/>
            <person name="Sharon I."/>
            <person name="Castelle C.J."/>
            <person name="Singh A."/>
            <person name="Wilkins M.J."/>
            <person name="Williams K.H."/>
            <person name="Banfield J.F."/>
        </authorList>
    </citation>
    <scope>NUCLEOTIDE SEQUENCE [LARGE SCALE GENOMIC DNA]</scope>
</reference>
<dbReference type="Proteomes" id="UP000034508">
    <property type="component" value="Unassembled WGS sequence"/>
</dbReference>
<protein>
    <submittedName>
        <fullName evidence="1">Uncharacterized protein</fullName>
    </submittedName>
</protein>
<dbReference type="EMBL" id="LBSM01000004">
    <property type="protein sequence ID" value="KKQ18440.1"/>
    <property type="molecule type" value="Genomic_DNA"/>
</dbReference>
<sequence>MKISDRLNILTQSINFALFLYLSITAIKKGLLNLTELMVLGHGSPSGLIISLIAEFER</sequence>
<accession>A0A0G0FX89</accession>
<proteinExistence type="predicted"/>
<dbReference type="AlphaFoldDB" id="A0A0G0FX89"/>
<evidence type="ECO:0000313" key="1">
    <source>
        <dbReference type="EMBL" id="KKQ18440.1"/>
    </source>
</evidence>
<gene>
    <name evidence="1" type="ORF">US31_C0004G0002</name>
</gene>
<name>A0A0G0FX89_9BACT</name>
<evidence type="ECO:0000313" key="2">
    <source>
        <dbReference type="Proteomes" id="UP000034508"/>
    </source>
</evidence>
<organism evidence="1 2">
    <name type="scientific">Berkelbacteria bacterium GW2011_GWA1_36_9</name>
    <dbReference type="NCBI Taxonomy" id="1618331"/>
    <lineage>
        <taxon>Bacteria</taxon>
        <taxon>Candidatus Berkelbacteria</taxon>
    </lineage>
</organism>